<evidence type="ECO:0000256" key="1">
    <source>
        <dbReference type="ARBA" id="ARBA00007404"/>
    </source>
</evidence>
<evidence type="ECO:0000313" key="8">
    <source>
        <dbReference type="Proteomes" id="UP000835052"/>
    </source>
</evidence>
<dbReference type="InterPro" id="IPR012162">
    <property type="entry name" value="PNPase"/>
</dbReference>
<dbReference type="Pfam" id="PF01138">
    <property type="entry name" value="RNase_PH"/>
    <property type="match status" value="2"/>
</dbReference>
<dbReference type="InterPro" id="IPR036345">
    <property type="entry name" value="ExoRNase_PH_dom2_sf"/>
</dbReference>
<gene>
    <name evidence="7" type="ORF">CAUJ_LOCUS12696</name>
</gene>
<evidence type="ECO:0000256" key="5">
    <source>
        <dbReference type="ARBA" id="ARBA00022884"/>
    </source>
</evidence>
<dbReference type="GO" id="GO:0000965">
    <property type="term" value="P:mitochondrial RNA 3'-end processing"/>
    <property type="evidence" value="ECO:0007669"/>
    <property type="project" value="TreeGrafter"/>
</dbReference>
<evidence type="ECO:0000256" key="4">
    <source>
        <dbReference type="ARBA" id="ARBA00022695"/>
    </source>
</evidence>
<organism evidence="7 8">
    <name type="scientific">Caenorhabditis auriculariae</name>
    <dbReference type="NCBI Taxonomy" id="2777116"/>
    <lineage>
        <taxon>Eukaryota</taxon>
        <taxon>Metazoa</taxon>
        <taxon>Ecdysozoa</taxon>
        <taxon>Nematoda</taxon>
        <taxon>Chromadorea</taxon>
        <taxon>Rhabditida</taxon>
        <taxon>Rhabditina</taxon>
        <taxon>Rhabditomorpha</taxon>
        <taxon>Rhabditoidea</taxon>
        <taxon>Rhabditidae</taxon>
        <taxon>Peloderinae</taxon>
        <taxon>Caenorhabditis</taxon>
    </lineage>
</organism>
<accession>A0A8S1HN72</accession>
<comment type="similarity">
    <text evidence="1">Belongs to the polyribonucleotide nucleotidyltransferase family.</text>
</comment>
<dbReference type="Pfam" id="PF03726">
    <property type="entry name" value="PNPase"/>
    <property type="match status" value="1"/>
</dbReference>
<evidence type="ECO:0000256" key="2">
    <source>
        <dbReference type="ARBA" id="ARBA00012416"/>
    </source>
</evidence>
<dbReference type="SUPFAM" id="SSF55666">
    <property type="entry name" value="Ribonuclease PH domain 2-like"/>
    <property type="match status" value="2"/>
</dbReference>
<dbReference type="GO" id="GO:0005739">
    <property type="term" value="C:mitochondrion"/>
    <property type="evidence" value="ECO:0007669"/>
    <property type="project" value="TreeGrafter"/>
</dbReference>
<proteinExistence type="inferred from homology"/>
<dbReference type="Gene3D" id="2.40.50.140">
    <property type="entry name" value="Nucleic acid-binding proteins"/>
    <property type="match status" value="1"/>
</dbReference>
<dbReference type="InterPro" id="IPR003029">
    <property type="entry name" value="S1_domain"/>
</dbReference>
<dbReference type="InterPro" id="IPR012340">
    <property type="entry name" value="NA-bd_OB-fold"/>
</dbReference>
<dbReference type="GO" id="GO:0003723">
    <property type="term" value="F:RNA binding"/>
    <property type="evidence" value="ECO:0007669"/>
    <property type="project" value="UniProtKB-KW"/>
</dbReference>
<dbReference type="GO" id="GO:0004654">
    <property type="term" value="F:polyribonucleotide nucleotidyltransferase activity"/>
    <property type="evidence" value="ECO:0007669"/>
    <property type="project" value="UniProtKB-EC"/>
</dbReference>
<dbReference type="GO" id="GO:0000958">
    <property type="term" value="P:mitochondrial mRNA catabolic process"/>
    <property type="evidence" value="ECO:0007669"/>
    <property type="project" value="TreeGrafter"/>
</dbReference>
<evidence type="ECO:0000259" key="6">
    <source>
        <dbReference type="PROSITE" id="PS50126"/>
    </source>
</evidence>
<dbReference type="Gene3D" id="3.30.230.70">
    <property type="entry name" value="GHMP Kinase, N-terminal domain"/>
    <property type="match status" value="2"/>
</dbReference>
<keyword evidence="5" id="KW-0694">RNA-binding</keyword>
<dbReference type="EMBL" id="CAJGYM010000079">
    <property type="protein sequence ID" value="CAD6196784.1"/>
    <property type="molecule type" value="Genomic_DNA"/>
</dbReference>
<evidence type="ECO:0000256" key="3">
    <source>
        <dbReference type="ARBA" id="ARBA00022679"/>
    </source>
</evidence>
<dbReference type="PANTHER" id="PTHR11252:SF0">
    <property type="entry name" value="POLYRIBONUCLEOTIDE NUCLEOTIDYLTRANSFERASE 1, MITOCHONDRIAL"/>
    <property type="match status" value="1"/>
</dbReference>
<evidence type="ECO:0000313" key="7">
    <source>
        <dbReference type="EMBL" id="CAD6196784.1"/>
    </source>
</evidence>
<dbReference type="NCBIfam" id="TIGR03591">
    <property type="entry name" value="polynuc_phos"/>
    <property type="match status" value="1"/>
</dbReference>
<dbReference type="AlphaFoldDB" id="A0A8S1HN72"/>
<keyword evidence="4" id="KW-0548">Nucleotidyltransferase</keyword>
<dbReference type="Proteomes" id="UP000835052">
    <property type="component" value="Unassembled WGS sequence"/>
</dbReference>
<feature type="domain" description="S1 motif" evidence="6">
    <location>
        <begin position="654"/>
        <end position="725"/>
    </location>
</feature>
<protein>
    <recommendedName>
        <fullName evidence="2">polyribonucleotide nucleotidyltransferase</fullName>
        <ecNumber evidence="2">2.7.7.8</ecNumber>
    </recommendedName>
</protein>
<dbReference type="InterPro" id="IPR015848">
    <property type="entry name" value="PNPase_PH_RNA-bd_bac/org-type"/>
</dbReference>
<dbReference type="GO" id="GO:0000175">
    <property type="term" value="F:3'-5'-RNA exonuclease activity"/>
    <property type="evidence" value="ECO:0007669"/>
    <property type="project" value="TreeGrafter"/>
</dbReference>
<keyword evidence="8" id="KW-1185">Reference proteome</keyword>
<dbReference type="NCBIfam" id="NF008805">
    <property type="entry name" value="PRK11824.1"/>
    <property type="match status" value="1"/>
</dbReference>
<sequence length="740" mass="81282">MIMNSSIAQRIRSLSFYAKSIKAGEQSVSVKLNDGPSLELKTGHVARFTSGAVVASCGGNAILATCVANKSKPGTLVVDYKQSAAAVGRIPTNFLRRELSQSDHEILLSRAIDRSLRPLLPAECCEVQVVCKPLVLDENGDQLVLGLNAASMALQLSEVDFDGPLATCRIVSDENSNIMINPNRQQCSKSHLNMIVAMKKGQRTEKKSKYKFFSSKFSMETIEKALDVGFERVEHLLIAMEGLAADRKPVKAKLRSVSGERTIGQAVENLARERLYYVFTNITHDKTSRDNEIKEILEDVLSSSDVEGMLCEVVQETFYKLGKKIMREIVQESNTRCDGRRLEDFRPINIDIDMYPMLHGCSLFQRGQTQVMSTVTFDSPSAAFHPDSVAQLLGSQRKKSFMLHYEFPGYAVNEISTSRAANRREIGHGALAEKALKNVFPDDFPYAVRLACQVLESNGSSSMASVCAGSLALMDAGVPLKAPAAGVAIGLLTDPTSPDENYRVLTDIMGYEDYAGDMDFKIAGTSKGFTAIQLDMKIPGMTRKQLSEAMAAGQKGVDFVLNKMNAVRSKPREEFKSTVPVFEHLKMEPFRRANLFRNGAYNAKMIETATDVKISSDEENMVLLLAPNKEKLEAAKEMINKLTIDTSNVQYSFGQFLNVEIAEVLNKGVQVVLPGGSQKVFVSNGQLSATAISHPSALGMKVGDKITVQWFGRDELTGTIRLSRRTLAGSNLRSTALKKT</sequence>
<dbReference type="PANTHER" id="PTHR11252">
    <property type="entry name" value="POLYRIBONUCLEOTIDE NUCLEOTIDYLTRANSFERASE"/>
    <property type="match status" value="1"/>
</dbReference>
<comment type="caution">
    <text evidence="7">The sequence shown here is derived from an EMBL/GenBank/DDBJ whole genome shotgun (WGS) entry which is preliminary data.</text>
</comment>
<dbReference type="InterPro" id="IPR036612">
    <property type="entry name" value="KH_dom_type_1_sf"/>
</dbReference>
<dbReference type="EC" id="2.7.7.8" evidence="2"/>
<dbReference type="InterPro" id="IPR001247">
    <property type="entry name" value="ExoRNase_PH_dom1"/>
</dbReference>
<dbReference type="InterPro" id="IPR027408">
    <property type="entry name" value="PNPase/RNase_PH_dom_sf"/>
</dbReference>
<dbReference type="CDD" id="cd11364">
    <property type="entry name" value="RNase_PH_PNPase_2"/>
    <property type="match status" value="1"/>
</dbReference>
<name>A0A8S1HN72_9PELO</name>
<dbReference type="Gene3D" id="3.30.1370.10">
    <property type="entry name" value="K Homology domain, type 1"/>
    <property type="match status" value="1"/>
</dbReference>
<dbReference type="PROSITE" id="PS50126">
    <property type="entry name" value="S1"/>
    <property type="match status" value="1"/>
</dbReference>
<keyword evidence="3" id="KW-0808">Transferase</keyword>
<dbReference type="SUPFAM" id="SSF54211">
    <property type="entry name" value="Ribosomal protein S5 domain 2-like"/>
    <property type="match status" value="2"/>
</dbReference>
<dbReference type="GO" id="GO:0005829">
    <property type="term" value="C:cytosol"/>
    <property type="evidence" value="ECO:0007669"/>
    <property type="project" value="TreeGrafter"/>
</dbReference>
<dbReference type="OrthoDB" id="437922at2759"/>
<reference evidence="7" key="1">
    <citation type="submission" date="2020-10" db="EMBL/GenBank/DDBJ databases">
        <authorList>
            <person name="Kikuchi T."/>
        </authorList>
    </citation>
    <scope>NUCLEOTIDE SEQUENCE</scope>
    <source>
        <strain evidence="7">NKZ352</strain>
    </source>
</reference>
<dbReference type="InterPro" id="IPR020568">
    <property type="entry name" value="Ribosomal_Su5_D2-typ_SF"/>
</dbReference>